<dbReference type="InterPro" id="IPR011992">
    <property type="entry name" value="EF-hand-dom_pair"/>
</dbReference>
<feature type="domain" description="EF-hand" evidence="4">
    <location>
        <begin position="133"/>
        <end position="168"/>
    </location>
</feature>
<dbReference type="GO" id="GO:0005634">
    <property type="term" value="C:nucleus"/>
    <property type="evidence" value="ECO:0007669"/>
    <property type="project" value="TreeGrafter"/>
</dbReference>
<dbReference type="PANTHER" id="PTHR19972:SF4">
    <property type="entry name" value="CALRETININ"/>
    <property type="match status" value="1"/>
</dbReference>
<dbReference type="Gene3D" id="1.10.238.10">
    <property type="entry name" value="EF-hand"/>
    <property type="match status" value="2"/>
</dbReference>
<dbReference type="Pfam" id="PF13499">
    <property type="entry name" value="EF-hand_7"/>
    <property type="match status" value="1"/>
</dbReference>
<protein>
    <submittedName>
        <fullName evidence="5">Calbindin 2</fullName>
    </submittedName>
</protein>
<dbReference type="GO" id="GO:0030425">
    <property type="term" value="C:dendrite"/>
    <property type="evidence" value="ECO:0007669"/>
    <property type="project" value="TreeGrafter"/>
</dbReference>
<dbReference type="InterPro" id="IPR018247">
    <property type="entry name" value="EF_Hand_1_Ca_BS"/>
</dbReference>
<dbReference type="GO" id="GO:0043195">
    <property type="term" value="C:terminal bouton"/>
    <property type="evidence" value="ECO:0007669"/>
    <property type="project" value="TreeGrafter"/>
</dbReference>
<dbReference type="SUPFAM" id="SSF47473">
    <property type="entry name" value="EF-hand"/>
    <property type="match status" value="1"/>
</dbReference>
<dbReference type="GO" id="GO:0005509">
    <property type="term" value="F:calcium ion binding"/>
    <property type="evidence" value="ECO:0007669"/>
    <property type="project" value="InterPro"/>
</dbReference>
<keyword evidence="2" id="KW-0479">Metal-binding</keyword>
<reference evidence="5" key="2">
    <citation type="submission" date="2025-09" db="UniProtKB">
        <authorList>
            <consortium name="Ensembl"/>
        </authorList>
    </citation>
    <scope>IDENTIFICATION</scope>
</reference>
<evidence type="ECO:0000313" key="5">
    <source>
        <dbReference type="Ensembl" id="ENSPSMP00000010241.1"/>
    </source>
</evidence>
<comment type="similarity">
    <text evidence="1">Belongs to the calbindin family.</text>
</comment>
<sequence>MAGPQQQPPYLHLAELTASQFLEIWKHFDADGNGYIEGKELENFFQELEKARKGSGMMSKSDNFGEKMKEFMQKYDKNSDGKIEMAEGFLSDLLKKANRPYDEPKLQEYTQTILRMFDLNGDVPCPLQGGMKLTSEEFNAIFTFYDKDGSGYIDEHELDALLKDLYEKNKKEMNIQQLTSYRKSVMSLAEAGKLYRKDLEIVLCSEPPV</sequence>
<dbReference type="GO" id="GO:1900271">
    <property type="term" value="P:regulation of long-term synaptic potentiation"/>
    <property type="evidence" value="ECO:0007669"/>
    <property type="project" value="TreeGrafter"/>
</dbReference>
<feature type="domain" description="EF-hand" evidence="4">
    <location>
        <begin position="16"/>
        <end position="51"/>
    </location>
</feature>
<accession>A0A8C9DHS5</accession>
<dbReference type="FunFam" id="1.10.238.10:FF:000116">
    <property type="entry name" value="calretinin isoform X2"/>
    <property type="match status" value="1"/>
</dbReference>
<dbReference type="GeneTree" id="ENSGT00950000183108"/>
<evidence type="ECO:0000313" key="6">
    <source>
        <dbReference type="Proteomes" id="UP000694414"/>
    </source>
</evidence>
<dbReference type="PANTHER" id="PTHR19972">
    <property type="entry name" value="CALBINDIN"/>
    <property type="match status" value="1"/>
</dbReference>
<dbReference type="PROSITE" id="PS00018">
    <property type="entry name" value="EF_HAND_1"/>
    <property type="match status" value="2"/>
</dbReference>
<dbReference type="SMART" id="SM00054">
    <property type="entry name" value="EFh"/>
    <property type="match status" value="3"/>
</dbReference>
<evidence type="ECO:0000256" key="1">
    <source>
        <dbReference type="ARBA" id="ARBA00007217"/>
    </source>
</evidence>
<dbReference type="InterPro" id="IPR002048">
    <property type="entry name" value="EF_hand_dom"/>
</dbReference>
<dbReference type="Pfam" id="PF00036">
    <property type="entry name" value="EF-hand_1"/>
    <property type="match status" value="1"/>
</dbReference>
<name>A0A8C9DHS5_PROSS</name>
<dbReference type="PROSITE" id="PS50222">
    <property type="entry name" value="EF_HAND_2"/>
    <property type="match status" value="2"/>
</dbReference>
<dbReference type="Proteomes" id="UP000694414">
    <property type="component" value="Unplaced"/>
</dbReference>
<evidence type="ECO:0000256" key="3">
    <source>
        <dbReference type="ARBA" id="ARBA00022837"/>
    </source>
</evidence>
<evidence type="ECO:0000256" key="2">
    <source>
        <dbReference type="ARBA" id="ARBA00022723"/>
    </source>
</evidence>
<evidence type="ECO:0000259" key="4">
    <source>
        <dbReference type="PROSITE" id="PS50222"/>
    </source>
</evidence>
<reference evidence="5" key="1">
    <citation type="submission" date="2025-08" db="UniProtKB">
        <authorList>
            <consortium name="Ensembl"/>
        </authorList>
    </citation>
    <scope>IDENTIFICATION</scope>
</reference>
<proteinExistence type="inferred from homology"/>
<dbReference type="FunFam" id="1.10.238.10:FF:000165">
    <property type="entry name" value="Calbindin 2"/>
    <property type="match status" value="1"/>
</dbReference>
<gene>
    <name evidence="5" type="primary">CALB2</name>
</gene>
<keyword evidence="3" id="KW-0106">Calcium</keyword>
<dbReference type="Ensembl" id="ENSPSMT00000011978.1">
    <property type="protein sequence ID" value="ENSPSMP00000010241.1"/>
    <property type="gene ID" value="ENSPSMG00000007416.1"/>
</dbReference>
<organism evidence="5 6">
    <name type="scientific">Prolemur simus</name>
    <name type="common">Greater bamboo lemur</name>
    <name type="synonym">Hapalemur simus</name>
    <dbReference type="NCBI Taxonomy" id="1328070"/>
    <lineage>
        <taxon>Eukaryota</taxon>
        <taxon>Metazoa</taxon>
        <taxon>Chordata</taxon>
        <taxon>Craniata</taxon>
        <taxon>Vertebrata</taxon>
        <taxon>Euteleostomi</taxon>
        <taxon>Mammalia</taxon>
        <taxon>Eutheria</taxon>
        <taxon>Euarchontoglires</taxon>
        <taxon>Primates</taxon>
        <taxon>Strepsirrhini</taxon>
        <taxon>Lemuriformes</taxon>
        <taxon>Lemuridae</taxon>
        <taxon>Prolemur</taxon>
    </lineage>
</organism>
<dbReference type="InterPro" id="IPR051001">
    <property type="entry name" value="Calbindin_Ca-bind"/>
</dbReference>
<dbReference type="GO" id="GO:0099509">
    <property type="term" value="P:regulation of presynaptic cytosolic calcium ion concentration"/>
    <property type="evidence" value="ECO:0007669"/>
    <property type="project" value="TreeGrafter"/>
</dbReference>
<dbReference type="AlphaFoldDB" id="A0A8C9DHS5"/>
<dbReference type="GO" id="GO:0005829">
    <property type="term" value="C:cytosol"/>
    <property type="evidence" value="ECO:0007669"/>
    <property type="project" value="TreeGrafter"/>
</dbReference>
<keyword evidence="6" id="KW-1185">Reference proteome</keyword>